<keyword evidence="16" id="KW-1185">Reference proteome</keyword>
<evidence type="ECO:0000256" key="12">
    <source>
        <dbReference type="RuleBase" id="RU004397"/>
    </source>
</evidence>
<proteinExistence type="inferred from homology"/>
<protein>
    <recommendedName>
        <fullName evidence="12">Cytochrome c oxidase subunit</fullName>
    </recommendedName>
    <alternativeName>
        <fullName evidence="12">Cytochrome c oxidase polypeptide VIa</fullName>
    </alternativeName>
</protein>
<dbReference type="SUPFAM" id="SSF81411">
    <property type="entry name" value="Mitochondrial cytochrome c oxidase subunit VIa"/>
    <property type="match status" value="1"/>
</dbReference>
<sequence>MTDGKEASPCHESALNERWLKAPKPLDAIPKAHPGSHVPFKLLALCIGLPIIVANSIAMLVFASEKERPPFVKYRYLRIRNKKFPWGDGDKSLFHNPKRNATSEGYEEEKEAAE</sequence>
<evidence type="ECO:0000256" key="13">
    <source>
        <dbReference type="SAM" id="MobiDB-lite"/>
    </source>
</evidence>
<feature type="transmembrane region" description="Helical" evidence="14">
    <location>
        <begin position="42"/>
        <end position="63"/>
    </location>
</feature>
<feature type="region of interest" description="Disordered" evidence="13">
    <location>
        <begin position="84"/>
        <end position="114"/>
    </location>
</feature>
<evidence type="ECO:0000256" key="5">
    <source>
        <dbReference type="ARBA" id="ARBA00022792"/>
    </source>
</evidence>
<dbReference type="OrthoDB" id="5947505at2759"/>
<dbReference type="GO" id="GO:0006123">
    <property type="term" value="P:mitochondrial electron transport, cytochrome c to oxygen"/>
    <property type="evidence" value="ECO:0007669"/>
    <property type="project" value="TreeGrafter"/>
</dbReference>
<evidence type="ECO:0000256" key="1">
    <source>
        <dbReference type="ARBA" id="ARBA00004434"/>
    </source>
</evidence>
<keyword evidence="9 12" id="KW-0496">Mitochondrion</keyword>
<evidence type="ECO:0000256" key="11">
    <source>
        <dbReference type="RuleBase" id="RU004396"/>
    </source>
</evidence>
<gene>
    <name evidence="15" type="ORF">NEZAVI_LOCUS15325</name>
</gene>
<evidence type="ECO:0000313" key="16">
    <source>
        <dbReference type="Proteomes" id="UP001152798"/>
    </source>
</evidence>
<dbReference type="GO" id="GO:0005743">
    <property type="term" value="C:mitochondrial inner membrane"/>
    <property type="evidence" value="ECO:0007669"/>
    <property type="project" value="UniProtKB-SubCell"/>
</dbReference>
<comment type="similarity">
    <text evidence="3 11">Belongs to the cytochrome c oxidase subunit 6A family.</text>
</comment>
<dbReference type="GO" id="GO:0030234">
    <property type="term" value="F:enzyme regulator activity"/>
    <property type="evidence" value="ECO:0007669"/>
    <property type="project" value="TreeGrafter"/>
</dbReference>
<reference evidence="15" key="1">
    <citation type="submission" date="2022-01" db="EMBL/GenBank/DDBJ databases">
        <authorList>
            <person name="King R."/>
        </authorList>
    </citation>
    <scope>NUCLEOTIDE SEQUENCE</scope>
</reference>
<evidence type="ECO:0000256" key="9">
    <source>
        <dbReference type="ARBA" id="ARBA00023128"/>
    </source>
</evidence>
<feature type="compositionally biased region" description="Acidic residues" evidence="13">
    <location>
        <begin position="105"/>
        <end position="114"/>
    </location>
</feature>
<evidence type="ECO:0000256" key="6">
    <source>
        <dbReference type="ARBA" id="ARBA00022946"/>
    </source>
</evidence>
<evidence type="ECO:0000256" key="10">
    <source>
        <dbReference type="ARBA" id="ARBA00023136"/>
    </source>
</evidence>
<evidence type="ECO:0000256" key="2">
    <source>
        <dbReference type="ARBA" id="ARBA00004673"/>
    </source>
</evidence>
<dbReference type="PROSITE" id="PS01329">
    <property type="entry name" value="COX6A"/>
    <property type="match status" value="1"/>
</dbReference>
<evidence type="ECO:0000256" key="4">
    <source>
        <dbReference type="ARBA" id="ARBA00022692"/>
    </source>
</evidence>
<dbReference type="InterPro" id="IPR001349">
    <property type="entry name" value="Cyt_c_oxidase_su6a"/>
</dbReference>
<evidence type="ECO:0000256" key="14">
    <source>
        <dbReference type="SAM" id="Phobius"/>
    </source>
</evidence>
<accession>A0A9P0HTY0</accession>
<evidence type="ECO:0000313" key="15">
    <source>
        <dbReference type="EMBL" id="CAH1407648.1"/>
    </source>
</evidence>
<evidence type="ECO:0000256" key="3">
    <source>
        <dbReference type="ARBA" id="ARBA00005553"/>
    </source>
</evidence>
<keyword evidence="7 14" id="KW-1133">Transmembrane helix</keyword>
<evidence type="ECO:0000256" key="7">
    <source>
        <dbReference type="ARBA" id="ARBA00022989"/>
    </source>
</evidence>
<keyword evidence="8" id="KW-0560">Oxidoreductase</keyword>
<dbReference type="PANTHER" id="PTHR11504">
    <property type="entry name" value="CYTOCHROME C OXIDASE POLYPEPTIDE VIA"/>
    <property type="match status" value="1"/>
</dbReference>
<dbReference type="Pfam" id="PF02046">
    <property type="entry name" value="COX6A"/>
    <property type="match status" value="1"/>
</dbReference>
<dbReference type="Proteomes" id="UP001152798">
    <property type="component" value="Chromosome 7"/>
</dbReference>
<dbReference type="GO" id="GO:0016491">
    <property type="term" value="F:oxidoreductase activity"/>
    <property type="evidence" value="ECO:0007669"/>
    <property type="project" value="UniProtKB-KW"/>
</dbReference>
<evidence type="ECO:0000256" key="8">
    <source>
        <dbReference type="ARBA" id="ARBA00023002"/>
    </source>
</evidence>
<dbReference type="Gene3D" id="4.10.95.10">
    <property type="entry name" value="Cytochrome c oxidase, subunit VIa"/>
    <property type="match status" value="1"/>
</dbReference>
<comment type="subcellular location">
    <subcellularLocation>
        <location evidence="1">Mitochondrion inner membrane</location>
        <topology evidence="1">Single-pass membrane protein</topology>
    </subcellularLocation>
</comment>
<keyword evidence="4 14" id="KW-0812">Transmembrane</keyword>
<name>A0A9P0HTY0_NEZVI</name>
<dbReference type="InterPro" id="IPR018507">
    <property type="entry name" value="Cyt_c_oxidase_su6a_CS"/>
</dbReference>
<keyword evidence="6" id="KW-0809">Transit peptide</keyword>
<keyword evidence="5 12" id="KW-0999">Mitochondrion inner membrane</keyword>
<keyword evidence="10 12" id="KW-0472">Membrane</keyword>
<dbReference type="AlphaFoldDB" id="A0A9P0HTY0"/>
<dbReference type="EMBL" id="OV725083">
    <property type="protein sequence ID" value="CAH1407648.1"/>
    <property type="molecule type" value="Genomic_DNA"/>
</dbReference>
<dbReference type="PANTHER" id="PTHR11504:SF0">
    <property type="entry name" value="CYTOCHROME C OXIDASE SUBUNIT"/>
    <property type="match status" value="1"/>
</dbReference>
<comment type="pathway">
    <text evidence="2">Energy metabolism; oxidative phosphorylation.</text>
</comment>
<organism evidence="15 16">
    <name type="scientific">Nezara viridula</name>
    <name type="common">Southern green stink bug</name>
    <name type="synonym">Cimex viridulus</name>
    <dbReference type="NCBI Taxonomy" id="85310"/>
    <lineage>
        <taxon>Eukaryota</taxon>
        <taxon>Metazoa</taxon>
        <taxon>Ecdysozoa</taxon>
        <taxon>Arthropoda</taxon>
        <taxon>Hexapoda</taxon>
        <taxon>Insecta</taxon>
        <taxon>Pterygota</taxon>
        <taxon>Neoptera</taxon>
        <taxon>Paraneoptera</taxon>
        <taxon>Hemiptera</taxon>
        <taxon>Heteroptera</taxon>
        <taxon>Panheteroptera</taxon>
        <taxon>Pentatomomorpha</taxon>
        <taxon>Pentatomoidea</taxon>
        <taxon>Pentatomidae</taxon>
        <taxon>Pentatominae</taxon>
        <taxon>Nezara</taxon>
    </lineage>
</organism>
<dbReference type="InterPro" id="IPR036418">
    <property type="entry name" value="Cyt_c_oxidase_su6a_sf"/>
</dbReference>